<sequence>MSPLSTRYLPVCRLLVVLLALVAPVFTYGQATAPDDFGQNRIQYKRFNWQYYSTQNFNIYYSQDGRELARHAAEHAERELKRITALIGYYPYSKITIIMYNSVSDLKQSNIGLIDDPYKGGNDALFVKSKIEVAFEGSQTELKRQMTYRISELLLSDMMYGGSLKEVIQSNYLLRLPEWFVSGAAAYLSEGWSVDMDDYMRDMIQKTGGKRPDPLFARNQRLTGQSIWNYITERHGTSAIQNILNLTRITRDIEVGIASSLNMPYKRFMRDWFAYYTQMNTFAEGAMPAPSKENKIKKTNAHNLLYSEPVVSPSGQKLAFVTYDRGAYKVHVRELGSNNQKTVYRGGYKMPNQAIDRSVPLLSWRSESQLGVSDVRRGKLQLKLQDAGKRYIPGVTTVKNLLGKTSNVLPLNAYSQIVGLDFSEDGQFMVLSAVKNGQSDLYLYRGGRLVRQLTNDIFDDLDPAFLPGPGNRIVFSSNRYADSLQSSRGTFNAVANNYDIYLFDPENAQSRFWQLTYTPSNEVKPIGLAEDEIMYLGEETGIRSLYRHNIKTGAISRVTNFQQNIKAYDYHPRTGNLTFVANDRAKEFLYHYPNAALPAVAQAGFKTKRQQTLEGHMQRRIQQENARIAAAQAAKAAADSLAALRLTQTGDSLATDSTAAPAKPPVTAPKPKPRTIMALASSDSLVLNYPKPYDLRFSVNSLTTSIYADPLLGFGFVMEVGMADLFEDYRIKGGVFALTDLQTTNFYAEYANLKNRYDFLIGYQKQSVLQDNNGGLIRRLHKHEVMPALSYPLTNALSVKLLPRYSNIRYTIMENFSEPDVVMDFAGIGGELVYDNSVVTGMNMREGTRMKMGVSRMYGIGDKEIGFGKFYLDLRHYQKIHREFVWANRLSYGHSFGPSPKKYLLGGVDNWIGADEDSIPIYDNTSTPADFFYLEFSTPLRGFNYNARNGSRYVLWNSELRLPLFQYLFEGPINSGFFRNLQMVGFFDAGTAYNRGNPFSEDNSVNTQPVPRPPFEVIVRNFRNPFMYGYGFGARTTLLGVYGRFDMAWGERNLKREGPKFYFSMGYDF</sequence>
<comment type="caution">
    <text evidence="3">The sequence shown here is derived from an EMBL/GenBank/DDBJ whole genome shotgun (WGS) entry which is preliminary data.</text>
</comment>
<dbReference type="Gene3D" id="2.40.160.50">
    <property type="entry name" value="membrane protein fhac: a member of the omp85/tpsb transporter family"/>
    <property type="match status" value="1"/>
</dbReference>
<dbReference type="EMBL" id="JBGOGF010000006">
    <property type="protein sequence ID" value="MFA1772227.1"/>
    <property type="molecule type" value="Genomic_DNA"/>
</dbReference>
<dbReference type="InterPro" id="IPR011042">
    <property type="entry name" value="6-blade_b-propeller_TolB-like"/>
</dbReference>
<organism evidence="3 5">
    <name type="scientific">Rufibacter glacialis</name>
    <dbReference type="NCBI Taxonomy" id="1259555"/>
    <lineage>
        <taxon>Bacteria</taxon>
        <taxon>Pseudomonadati</taxon>
        <taxon>Bacteroidota</taxon>
        <taxon>Cytophagia</taxon>
        <taxon>Cytophagales</taxon>
        <taxon>Hymenobacteraceae</taxon>
        <taxon>Rufibacter</taxon>
    </lineage>
</organism>
<feature type="signal peptide" evidence="2">
    <location>
        <begin position="1"/>
        <end position="33"/>
    </location>
</feature>
<reference evidence="3 5" key="1">
    <citation type="submission" date="2019-07" db="EMBL/GenBank/DDBJ databases">
        <authorList>
            <person name="Qu J.-H."/>
        </authorList>
    </citation>
    <scope>NUCLEOTIDE SEQUENCE [LARGE SCALE GENOMIC DNA]</scope>
    <source>
        <strain evidence="3 5">MDT1-10-3</strain>
    </source>
</reference>
<keyword evidence="6" id="KW-1185">Reference proteome</keyword>
<gene>
    <name evidence="4" type="ORF">ACD591_13080</name>
    <name evidence="3" type="ORF">FOE74_00995</name>
</gene>
<evidence type="ECO:0000313" key="5">
    <source>
        <dbReference type="Proteomes" id="UP000323866"/>
    </source>
</evidence>
<reference evidence="4 6" key="3">
    <citation type="submission" date="2024-08" db="EMBL/GenBank/DDBJ databases">
        <authorList>
            <person name="Wei W."/>
        </authorList>
    </citation>
    <scope>NUCLEOTIDE SEQUENCE [LARGE SCALE GENOMIC DNA]</scope>
    <source>
        <strain evidence="4 6">XU2</strain>
    </source>
</reference>
<proteinExistence type="predicted"/>
<evidence type="ECO:0000313" key="4">
    <source>
        <dbReference type="EMBL" id="MFA1772227.1"/>
    </source>
</evidence>
<dbReference type="Gene3D" id="2.120.10.30">
    <property type="entry name" value="TolB, C-terminal domain"/>
    <property type="match status" value="1"/>
</dbReference>
<dbReference type="RefSeq" id="WP_149096749.1">
    <property type="nucleotide sequence ID" value="NZ_BMMG01000001.1"/>
</dbReference>
<dbReference type="PANTHER" id="PTHR36842:SF1">
    <property type="entry name" value="PROTEIN TOLB"/>
    <property type="match status" value="1"/>
</dbReference>
<dbReference type="EMBL" id="VKKZ01000010">
    <property type="protein sequence ID" value="KAA6437107.1"/>
    <property type="molecule type" value="Genomic_DNA"/>
</dbReference>
<evidence type="ECO:0000256" key="2">
    <source>
        <dbReference type="SAM" id="SignalP"/>
    </source>
</evidence>
<evidence type="ECO:0000313" key="6">
    <source>
        <dbReference type="Proteomes" id="UP001570846"/>
    </source>
</evidence>
<dbReference type="AlphaFoldDB" id="A0A5M8QLK7"/>
<reference evidence="3 5" key="2">
    <citation type="submission" date="2019-09" db="EMBL/GenBank/DDBJ databases">
        <title>A bacterium isolated from glacier soil.</title>
        <authorList>
            <person name="Liu Q."/>
        </authorList>
    </citation>
    <scope>NUCLEOTIDE SEQUENCE [LARGE SCALE GENOMIC DNA]</scope>
    <source>
        <strain evidence="3 5">MDT1-10-3</strain>
    </source>
</reference>
<dbReference type="SUPFAM" id="SSF82171">
    <property type="entry name" value="DPP6 N-terminal domain-like"/>
    <property type="match status" value="1"/>
</dbReference>
<accession>A0A5M8QLK7</accession>
<evidence type="ECO:0000256" key="1">
    <source>
        <dbReference type="SAM" id="MobiDB-lite"/>
    </source>
</evidence>
<protein>
    <recommendedName>
        <fullName evidence="7">Translocation protein TolB</fullName>
    </recommendedName>
</protein>
<dbReference type="OrthoDB" id="9760276at2"/>
<feature type="chain" id="PRO_5024307007" description="Translocation protein TolB" evidence="2">
    <location>
        <begin position="34"/>
        <end position="1069"/>
    </location>
</feature>
<feature type="region of interest" description="Disordered" evidence="1">
    <location>
        <begin position="653"/>
        <end position="672"/>
    </location>
</feature>
<evidence type="ECO:0000313" key="3">
    <source>
        <dbReference type="EMBL" id="KAA6437107.1"/>
    </source>
</evidence>
<evidence type="ECO:0008006" key="7">
    <source>
        <dbReference type="Google" id="ProtNLM"/>
    </source>
</evidence>
<dbReference type="Proteomes" id="UP001570846">
    <property type="component" value="Unassembled WGS sequence"/>
</dbReference>
<keyword evidence="2" id="KW-0732">Signal</keyword>
<name>A0A5M8QLK7_9BACT</name>
<dbReference type="PANTHER" id="PTHR36842">
    <property type="entry name" value="PROTEIN TOLB HOMOLOG"/>
    <property type="match status" value="1"/>
</dbReference>
<dbReference type="Proteomes" id="UP000323866">
    <property type="component" value="Unassembled WGS sequence"/>
</dbReference>